<keyword evidence="2" id="KW-1185">Reference proteome</keyword>
<gene>
    <name evidence="1" type="ORF">C1T31_04345</name>
</gene>
<evidence type="ECO:0000313" key="1">
    <source>
        <dbReference type="EMBL" id="PNQ75367.1"/>
    </source>
</evidence>
<protein>
    <submittedName>
        <fullName evidence="1">Uncharacterized protein</fullName>
    </submittedName>
</protein>
<sequence length="259" mass="29419">MKEKVIMLKKAIFYIPILLMGLSGFCQNDINNYKYVIVPKTFDFLKSEDQFQLNSLSKFMFEKYGFVALFDDEPLPDDLIKNGCLALNADVIKDSGMFKTKLFIELKNCRKQLVFQSQTGDSDHKKSEVAYKMAIREAFESFDTLNYTYKPASSERMTVEKPKEVKSLPSSSVELATPANQVTSDDEAIQILYAKSIGNGYQLMDSNSEIVYTLIFSGKEDLYIVKGKDATVYKVDGKWVIAETVDDVLHVTTLNITFQ</sequence>
<evidence type="ECO:0000313" key="2">
    <source>
        <dbReference type="Proteomes" id="UP000236641"/>
    </source>
</evidence>
<accession>A0A2K1E515</accession>
<name>A0A2K1E515_9FLAO</name>
<reference evidence="1 2" key="1">
    <citation type="submission" date="2018-01" db="EMBL/GenBank/DDBJ databases">
        <title>The draft genome of Hanstruepera neustonica JCM19743.</title>
        <authorList>
            <person name="He R.-H."/>
            <person name="Du Z.-J."/>
        </authorList>
    </citation>
    <scope>NUCLEOTIDE SEQUENCE [LARGE SCALE GENOMIC DNA]</scope>
    <source>
        <strain evidence="1 2">JCM19743</strain>
    </source>
</reference>
<dbReference type="EMBL" id="POWF01000001">
    <property type="protein sequence ID" value="PNQ75367.1"/>
    <property type="molecule type" value="Genomic_DNA"/>
</dbReference>
<comment type="caution">
    <text evidence="1">The sequence shown here is derived from an EMBL/GenBank/DDBJ whole genome shotgun (WGS) entry which is preliminary data.</text>
</comment>
<organism evidence="1 2">
    <name type="scientific">Hanstruepera neustonica</name>
    <dbReference type="NCBI Taxonomy" id="1445657"/>
    <lineage>
        <taxon>Bacteria</taxon>
        <taxon>Pseudomonadati</taxon>
        <taxon>Bacteroidota</taxon>
        <taxon>Flavobacteriia</taxon>
        <taxon>Flavobacteriales</taxon>
        <taxon>Flavobacteriaceae</taxon>
        <taxon>Hanstruepera</taxon>
    </lineage>
</organism>
<dbReference type="AlphaFoldDB" id="A0A2K1E515"/>
<proteinExistence type="predicted"/>
<dbReference type="Proteomes" id="UP000236641">
    <property type="component" value="Unassembled WGS sequence"/>
</dbReference>